<sequence length="291" mass="31750">MAQAEYGDAIGVVVVTYSPGLELDAFAASLDEGSREPLALVLADNGSTDGAPQRVAAARPGTRLIVDESNPGYGAAVNAGAAQLGAEIGYILVCNSDLTLRPGAIERLHEVIRADERIGIVGPLIRNDDGTVYPSARRLPSFRDGIGHALLADRWPGNPWTRRYRQEELGLATEPTPTGWLSGACVLVRRSAFDAIGGFDEGFFMYFEDVDLGKRMLEAGFSSVYVPDAEVVHIGGSSTSQHSERMLRAHHESAYRYLAKKYPQWFMRPALGVAHLGLRWRLRSELRRAAR</sequence>
<accession>A0ABY5FXI6</accession>
<protein>
    <submittedName>
        <fullName evidence="2">Glycosyltransferase family 2 protein</fullName>
    </submittedName>
</protein>
<dbReference type="PANTHER" id="PTHR43179:SF7">
    <property type="entry name" value="RHAMNOSYLTRANSFERASE WBBL"/>
    <property type="match status" value="1"/>
</dbReference>
<dbReference type="Proteomes" id="UP001060039">
    <property type="component" value="Chromosome"/>
</dbReference>
<dbReference type="InterPro" id="IPR029044">
    <property type="entry name" value="Nucleotide-diphossugar_trans"/>
</dbReference>
<dbReference type="EMBL" id="CP101497">
    <property type="protein sequence ID" value="UTT63015.1"/>
    <property type="molecule type" value="Genomic_DNA"/>
</dbReference>
<evidence type="ECO:0000259" key="1">
    <source>
        <dbReference type="Pfam" id="PF00535"/>
    </source>
</evidence>
<reference evidence="2" key="1">
    <citation type="submission" date="2022-07" db="EMBL/GenBank/DDBJ databases">
        <title>Taxonomic analysis of Microcella humidisoli nov. sp., isolated from riverside soil.</title>
        <authorList>
            <person name="Molina K.M."/>
            <person name="Kim S.B."/>
        </authorList>
    </citation>
    <scope>NUCLEOTIDE SEQUENCE</scope>
    <source>
        <strain evidence="2">MMS21-STM10</strain>
    </source>
</reference>
<organism evidence="2 3">
    <name type="scientific">Microcella humidisoli</name>
    <dbReference type="NCBI Taxonomy" id="2963406"/>
    <lineage>
        <taxon>Bacteria</taxon>
        <taxon>Bacillati</taxon>
        <taxon>Actinomycetota</taxon>
        <taxon>Actinomycetes</taxon>
        <taxon>Micrococcales</taxon>
        <taxon>Microbacteriaceae</taxon>
        <taxon>Microcella</taxon>
    </lineage>
</organism>
<name>A0ABY5FXI6_9MICO</name>
<dbReference type="Gene3D" id="3.90.550.10">
    <property type="entry name" value="Spore Coat Polysaccharide Biosynthesis Protein SpsA, Chain A"/>
    <property type="match status" value="1"/>
</dbReference>
<dbReference type="Pfam" id="PF00535">
    <property type="entry name" value="Glycos_transf_2"/>
    <property type="match status" value="1"/>
</dbReference>
<keyword evidence="3" id="KW-1185">Reference proteome</keyword>
<evidence type="ECO:0000313" key="2">
    <source>
        <dbReference type="EMBL" id="UTT63015.1"/>
    </source>
</evidence>
<evidence type="ECO:0000313" key="3">
    <source>
        <dbReference type="Proteomes" id="UP001060039"/>
    </source>
</evidence>
<dbReference type="InterPro" id="IPR001173">
    <property type="entry name" value="Glyco_trans_2-like"/>
</dbReference>
<dbReference type="PANTHER" id="PTHR43179">
    <property type="entry name" value="RHAMNOSYLTRANSFERASE WBBL"/>
    <property type="match status" value="1"/>
</dbReference>
<dbReference type="SUPFAM" id="SSF53448">
    <property type="entry name" value="Nucleotide-diphospho-sugar transferases"/>
    <property type="match status" value="1"/>
</dbReference>
<dbReference type="RefSeq" id="WP_255160148.1">
    <property type="nucleotide sequence ID" value="NZ_CP101497.1"/>
</dbReference>
<dbReference type="CDD" id="cd04186">
    <property type="entry name" value="GT_2_like_c"/>
    <property type="match status" value="1"/>
</dbReference>
<proteinExistence type="predicted"/>
<feature type="domain" description="Glycosyltransferase 2-like" evidence="1">
    <location>
        <begin position="12"/>
        <end position="196"/>
    </location>
</feature>
<gene>
    <name evidence="2" type="ORF">NNL39_02590</name>
</gene>